<evidence type="ECO:0000313" key="15">
    <source>
        <dbReference type="RefSeq" id="XP_030053584.1"/>
    </source>
</evidence>
<keyword evidence="6" id="KW-0675">Receptor</keyword>
<feature type="domain" description="SRCR" evidence="13">
    <location>
        <begin position="131"/>
        <end position="231"/>
    </location>
</feature>
<dbReference type="GO" id="GO:0005615">
    <property type="term" value="C:extracellular space"/>
    <property type="evidence" value="ECO:0007669"/>
    <property type="project" value="TreeGrafter"/>
</dbReference>
<keyword evidence="4" id="KW-0677">Repeat</keyword>
<gene>
    <name evidence="15" type="primary">LOC115466477</name>
</gene>
<dbReference type="InterPro" id="IPR036772">
    <property type="entry name" value="SRCR-like_dom_sf"/>
</dbReference>
<feature type="disulfide bond" evidence="11">
    <location>
        <begin position="169"/>
        <end position="230"/>
    </location>
</feature>
<feature type="signal peptide" evidence="12">
    <location>
        <begin position="1"/>
        <end position="17"/>
    </location>
</feature>
<organism evidence="14 15">
    <name type="scientific">Microcaecilia unicolor</name>
    <dbReference type="NCBI Taxonomy" id="1415580"/>
    <lineage>
        <taxon>Eukaryota</taxon>
        <taxon>Metazoa</taxon>
        <taxon>Chordata</taxon>
        <taxon>Craniata</taxon>
        <taxon>Vertebrata</taxon>
        <taxon>Euteleostomi</taxon>
        <taxon>Amphibia</taxon>
        <taxon>Gymnophiona</taxon>
        <taxon>Siphonopidae</taxon>
        <taxon>Microcaecilia</taxon>
    </lineage>
</organism>
<dbReference type="PANTHER" id="PTHR48071:SF15">
    <property type="entry name" value="SRCR DOMAIN-CONTAINING PROTEIN"/>
    <property type="match status" value="1"/>
</dbReference>
<dbReference type="OrthoDB" id="536948at2759"/>
<dbReference type="Proteomes" id="UP000515156">
    <property type="component" value="Chromosome 3"/>
</dbReference>
<keyword evidence="5 11" id="KW-1015">Disulfide bond</keyword>
<feature type="disulfide bond" evidence="11">
    <location>
        <begin position="156"/>
        <end position="220"/>
    </location>
</feature>
<dbReference type="FunFam" id="3.10.250.10:FF:000007">
    <property type="entry name" value="Soluble scavenger receptor cysteine-rich domain-containing protein SSC5D"/>
    <property type="match status" value="2"/>
</dbReference>
<comment type="function">
    <text evidence="8">Binds to extracellular matrix proteins. Binds to pathogen-associated molecular patterns (PAMPs) present on the cell walls of Gram-positive and Gram-negative bacteria and fungi, behaving as a pattern recognition receptor (PRR). Induces bacterial and fungal aggregation and subsequent inhibition of PAMP-induced cytokine release. Does not possess intrinsic bactericidal activity. May play a role in the innate defense and homeostasis of certain epithelial surfaces.</text>
</comment>
<feature type="domain" description="SRCR" evidence="13">
    <location>
        <begin position="24"/>
        <end position="126"/>
    </location>
</feature>
<dbReference type="FunCoup" id="A0A6P7XT18">
    <property type="interactions" value="4"/>
</dbReference>
<evidence type="ECO:0000256" key="4">
    <source>
        <dbReference type="ARBA" id="ARBA00022737"/>
    </source>
</evidence>
<evidence type="ECO:0000256" key="7">
    <source>
        <dbReference type="ARBA" id="ARBA00023180"/>
    </source>
</evidence>
<evidence type="ECO:0000256" key="6">
    <source>
        <dbReference type="ARBA" id="ARBA00023170"/>
    </source>
</evidence>
<dbReference type="AlphaFoldDB" id="A0A6P7XT18"/>
<feature type="disulfide bond" evidence="11">
    <location>
        <begin position="306"/>
        <end position="316"/>
    </location>
</feature>
<evidence type="ECO:0000259" key="13">
    <source>
        <dbReference type="PROSITE" id="PS50287"/>
    </source>
</evidence>
<dbReference type="KEGG" id="muo:115466477"/>
<keyword evidence="7" id="KW-0325">Glycoprotein</keyword>
<dbReference type="InParanoid" id="A0A6P7XT18"/>
<comment type="caution">
    <text evidence="11">Lacks conserved residue(s) required for the propagation of feature annotation.</text>
</comment>
<protein>
    <recommendedName>
        <fullName evidence="10">Soluble scavenger receptor cysteine-rich domain-containing protein SSC5D</fullName>
    </recommendedName>
</protein>
<evidence type="ECO:0000256" key="8">
    <source>
        <dbReference type="ARBA" id="ARBA00058074"/>
    </source>
</evidence>
<proteinExistence type="predicted"/>
<evidence type="ECO:0000256" key="11">
    <source>
        <dbReference type="PROSITE-ProRule" id="PRU00196"/>
    </source>
</evidence>
<feature type="chain" id="PRO_5027621070" description="Soluble scavenger receptor cysteine-rich domain-containing protein SSC5D" evidence="12">
    <location>
        <begin position="18"/>
        <end position="345"/>
    </location>
</feature>
<feature type="domain" description="SRCR" evidence="13">
    <location>
        <begin position="236"/>
        <end position="337"/>
    </location>
</feature>
<accession>A0A6P7XT18</accession>
<evidence type="ECO:0000256" key="2">
    <source>
        <dbReference type="ARBA" id="ARBA00022525"/>
    </source>
</evidence>
<keyword evidence="3 12" id="KW-0732">Signal</keyword>
<evidence type="ECO:0000256" key="9">
    <source>
        <dbReference type="ARBA" id="ARBA00064153"/>
    </source>
</evidence>
<dbReference type="RefSeq" id="XP_030053584.1">
    <property type="nucleotide sequence ID" value="XM_030197724.1"/>
</dbReference>
<dbReference type="GeneID" id="115466477"/>
<dbReference type="Gene3D" id="3.10.250.10">
    <property type="entry name" value="SRCR-like domain"/>
    <property type="match status" value="3"/>
</dbReference>
<comment type="subcellular location">
    <subcellularLocation>
        <location evidence="1">Secreted</location>
    </subcellularLocation>
</comment>
<dbReference type="FunFam" id="3.10.250.10:FF:000005">
    <property type="entry name" value="Neurotrypsin isoform A"/>
    <property type="match status" value="1"/>
</dbReference>
<dbReference type="PROSITE" id="PS00420">
    <property type="entry name" value="SRCR_1"/>
    <property type="match status" value="3"/>
</dbReference>
<evidence type="ECO:0000256" key="12">
    <source>
        <dbReference type="SAM" id="SignalP"/>
    </source>
</evidence>
<keyword evidence="14" id="KW-1185">Reference proteome</keyword>
<evidence type="ECO:0000313" key="14">
    <source>
        <dbReference type="Proteomes" id="UP000515156"/>
    </source>
</evidence>
<dbReference type="PANTHER" id="PTHR48071">
    <property type="entry name" value="SRCR DOMAIN-CONTAINING PROTEIN"/>
    <property type="match status" value="1"/>
</dbReference>
<dbReference type="GO" id="GO:0004252">
    <property type="term" value="F:serine-type endopeptidase activity"/>
    <property type="evidence" value="ECO:0007669"/>
    <property type="project" value="TreeGrafter"/>
</dbReference>
<feature type="disulfide bond" evidence="11">
    <location>
        <begin position="95"/>
        <end position="105"/>
    </location>
</feature>
<evidence type="ECO:0000256" key="3">
    <source>
        <dbReference type="ARBA" id="ARBA00022729"/>
    </source>
</evidence>
<dbReference type="SUPFAM" id="SSF56487">
    <property type="entry name" value="SRCR-like"/>
    <property type="match status" value="3"/>
</dbReference>
<dbReference type="Pfam" id="PF00530">
    <property type="entry name" value="SRCR"/>
    <property type="match status" value="3"/>
</dbReference>
<dbReference type="PROSITE" id="PS50287">
    <property type="entry name" value="SRCR_2"/>
    <property type="match status" value="3"/>
</dbReference>
<dbReference type="GO" id="GO:0005886">
    <property type="term" value="C:plasma membrane"/>
    <property type="evidence" value="ECO:0007669"/>
    <property type="project" value="TreeGrafter"/>
</dbReference>
<comment type="subunit">
    <text evidence="9">Interacts with LGALS1 and laminin.</text>
</comment>
<keyword evidence="2" id="KW-0964">Secreted</keyword>
<name>A0A6P7XT18_9AMPH</name>
<evidence type="ECO:0000256" key="5">
    <source>
        <dbReference type="ARBA" id="ARBA00023157"/>
    </source>
</evidence>
<evidence type="ECO:0000256" key="10">
    <source>
        <dbReference type="ARBA" id="ARBA00069168"/>
    </source>
</evidence>
<dbReference type="PRINTS" id="PR00258">
    <property type="entry name" value="SPERACTRCPTR"/>
</dbReference>
<reference evidence="15" key="1">
    <citation type="submission" date="2025-08" db="UniProtKB">
        <authorList>
            <consortium name="RefSeq"/>
        </authorList>
    </citation>
    <scope>IDENTIFICATION</scope>
</reference>
<dbReference type="InterPro" id="IPR001190">
    <property type="entry name" value="SRCR"/>
</dbReference>
<sequence length="345" mass="37941">MALPATVLLLVIVGLSASGTELRARLVNGPSSCSGRIEVLREGQWGTICDDDWDLNDTKVLCRQLGCGAPIGSYSSGVYGEGATDQPIWLTDVNCRGTESLLGHCRYNEEGEPHCKHDEDAGVKCEEPLQVRLTNGSTACNGRLEVFHAGQWGTVCDDSWDIKDARVVCRELGCASVQRTSNCGRFGEGTSRIWLDEVQCTGKESSLTQCAAMNRGEHDCSHQEDVGVVCRDPFKLRLSEGPHACAGRLEVFHEAQWGTVCNDHWQQKNTEVVCQELGCGSPEPLKKRQRRLASATGPIWLDDVVCSGEERTFQNCRHRVWGYHDCTHREDIYISCSVLSPPSVG</sequence>
<feature type="disulfide bond" evidence="11">
    <location>
        <begin position="200"/>
        <end position="210"/>
    </location>
</feature>
<dbReference type="GO" id="GO:0031638">
    <property type="term" value="P:zymogen activation"/>
    <property type="evidence" value="ECO:0007669"/>
    <property type="project" value="TreeGrafter"/>
</dbReference>
<evidence type="ECO:0000256" key="1">
    <source>
        <dbReference type="ARBA" id="ARBA00004613"/>
    </source>
</evidence>
<dbReference type="SMART" id="SM00202">
    <property type="entry name" value="SR"/>
    <property type="match status" value="3"/>
</dbReference>